<proteinExistence type="predicted"/>
<dbReference type="OrthoDB" id="1662328at2759"/>
<evidence type="ECO:0000313" key="1">
    <source>
        <dbReference type="EMBL" id="GAV65816.1"/>
    </source>
</evidence>
<comment type="caution">
    <text evidence="1">The sequence shown here is derived from an EMBL/GenBank/DDBJ whole genome shotgun (WGS) entry which is preliminary data.</text>
</comment>
<protein>
    <submittedName>
        <fullName evidence="1">Uncharacterized protein</fullName>
    </submittedName>
</protein>
<dbReference type="STRING" id="3775.A0A1Q3BCQ2"/>
<name>A0A1Q3BCQ2_CEPFO</name>
<dbReference type="EMBL" id="BDDD01000435">
    <property type="protein sequence ID" value="GAV65816.1"/>
    <property type="molecule type" value="Genomic_DNA"/>
</dbReference>
<dbReference type="InParanoid" id="A0A1Q3BCQ2"/>
<organism evidence="1 2">
    <name type="scientific">Cephalotus follicularis</name>
    <name type="common">Albany pitcher plant</name>
    <dbReference type="NCBI Taxonomy" id="3775"/>
    <lineage>
        <taxon>Eukaryota</taxon>
        <taxon>Viridiplantae</taxon>
        <taxon>Streptophyta</taxon>
        <taxon>Embryophyta</taxon>
        <taxon>Tracheophyta</taxon>
        <taxon>Spermatophyta</taxon>
        <taxon>Magnoliopsida</taxon>
        <taxon>eudicotyledons</taxon>
        <taxon>Gunneridae</taxon>
        <taxon>Pentapetalae</taxon>
        <taxon>rosids</taxon>
        <taxon>fabids</taxon>
        <taxon>Oxalidales</taxon>
        <taxon>Cephalotaceae</taxon>
        <taxon>Cephalotus</taxon>
    </lineage>
</organism>
<evidence type="ECO:0000313" key="2">
    <source>
        <dbReference type="Proteomes" id="UP000187406"/>
    </source>
</evidence>
<gene>
    <name evidence="1" type="ORF">CFOL_v3_09330</name>
</gene>
<dbReference type="Proteomes" id="UP000187406">
    <property type="component" value="Unassembled WGS sequence"/>
</dbReference>
<reference evidence="2" key="1">
    <citation type="submission" date="2016-04" db="EMBL/GenBank/DDBJ databases">
        <title>Cephalotus genome sequencing.</title>
        <authorList>
            <person name="Fukushima K."/>
            <person name="Hasebe M."/>
            <person name="Fang X."/>
        </authorList>
    </citation>
    <scope>NUCLEOTIDE SEQUENCE [LARGE SCALE GENOMIC DNA]</scope>
    <source>
        <strain evidence="2">cv. St1</strain>
    </source>
</reference>
<dbReference type="AlphaFoldDB" id="A0A1Q3BCQ2"/>
<accession>A0A1Q3BCQ2</accession>
<keyword evidence="2" id="KW-1185">Reference proteome</keyword>
<sequence length="100" mass="11146">MSLRPFGPKEDKTLSEFQVELIRLASQLNGDYVLNTYPDIGKYMTVREANWYAEDAAKRFLEAGRAALKAGANEYALVIMKPSLTSRTTVGDNAGYSKSY</sequence>